<dbReference type="OrthoDB" id="5854828at2759"/>
<evidence type="ECO:0000313" key="3">
    <source>
        <dbReference type="Proteomes" id="UP000659654"/>
    </source>
</evidence>
<organism evidence="2 4">
    <name type="scientific">Bursaphelenchus xylophilus</name>
    <name type="common">Pinewood nematode worm</name>
    <name type="synonym">Aphelenchoides xylophilus</name>
    <dbReference type="NCBI Taxonomy" id="6326"/>
    <lineage>
        <taxon>Eukaryota</taxon>
        <taxon>Metazoa</taxon>
        <taxon>Ecdysozoa</taxon>
        <taxon>Nematoda</taxon>
        <taxon>Chromadorea</taxon>
        <taxon>Rhabditida</taxon>
        <taxon>Tylenchina</taxon>
        <taxon>Tylenchomorpha</taxon>
        <taxon>Aphelenchoidea</taxon>
        <taxon>Aphelenchoididae</taxon>
        <taxon>Bursaphelenchus</taxon>
    </lineage>
</organism>
<name>A0A1I7RNU0_BURXY</name>
<dbReference type="GO" id="GO:0030896">
    <property type="term" value="C:checkpoint clamp complex"/>
    <property type="evidence" value="ECO:0007669"/>
    <property type="project" value="InterPro"/>
</dbReference>
<dbReference type="AlphaFoldDB" id="A0A1I7RNU0"/>
<sequence length="286" mass="32616">MSGQISTLKFNAVIEGTEKVHSFVKRLLGIAEFYHKDTMILTISEESFLLFRGGDSALSTSMTELWLNNKQCFDQYEFMETERGQVSFEVESEQIFDALKGLDMLKLRIDLLKLRVVQVDSNLHLRIKIPNLNATHDVTTDLKPLVDSNEYRMPSNNRDYISVLIAESSRLEKILNGFKHMNLNVLEIILCVSKKEMRICGTDTGCKSTVILKDLSLRQHIGSSDNNDVTDSVKVRVSLQNLHTLFRNFVDAAEPLEIRVANEDSARFILKKLDGIFTLFISHQNL</sequence>
<dbReference type="Pfam" id="PF04005">
    <property type="entry name" value="Hus1"/>
    <property type="match status" value="1"/>
</dbReference>
<keyword evidence="3" id="KW-1185">Reference proteome</keyword>
<evidence type="ECO:0000313" key="2">
    <source>
        <dbReference type="Proteomes" id="UP000095284"/>
    </source>
</evidence>
<gene>
    <name evidence="1" type="ORF">BXYJ_LOCUS12303</name>
</gene>
<dbReference type="WBParaSite" id="BXY_0237900.1">
    <property type="protein sequence ID" value="BXY_0237900.1"/>
    <property type="gene ID" value="BXY_0237900"/>
</dbReference>
<dbReference type="EMBL" id="CAJFDI010000005">
    <property type="protein sequence ID" value="CAD5232212.1"/>
    <property type="molecule type" value="Genomic_DNA"/>
</dbReference>
<reference evidence="1" key="2">
    <citation type="submission" date="2020-09" db="EMBL/GenBank/DDBJ databases">
        <authorList>
            <person name="Kikuchi T."/>
        </authorList>
    </citation>
    <scope>NUCLEOTIDE SEQUENCE</scope>
    <source>
        <strain evidence="1">Ka4C1</strain>
    </source>
</reference>
<dbReference type="Proteomes" id="UP000582659">
    <property type="component" value="Unassembled WGS sequence"/>
</dbReference>
<dbReference type="GO" id="GO:0000077">
    <property type="term" value="P:DNA damage checkpoint signaling"/>
    <property type="evidence" value="ECO:0007669"/>
    <property type="project" value="InterPro"/>
</dbReference>
<accession>A0A1I7RNU0</accession>
<reference evidence="4" key="1">
    <citation type="submission" date="2016-11" db="UniProtKB">
        <authorList>
            <consortium name="WormBaseParasite"/>
        </authorList>
    </citation>
    <scope>IDENTIFICATION</scope>
</reference>
<protein>
    <submittedName>
        <fullName evidence="1">(pine wood nematode) hypothetical protein</fullName>
    </submittedName>
</protein>
<dbReference type="InterPro" id="IPR007150">
    <property type="entry name" value="HUS1/Mec3"/>
</dbReference>
<dbReference type="SMR" id="A0A1I7RNU0"/>
<evidence type="ECO:0000313" key="1">
    <source>
        <dbReference type="EMBL" id="CAD5232212.1"/>
    </source>
</evidence>
<evidence type="ECO:0000313" key="4">
    <source>
        <dbReference type="WBParaSite" id="BXY_0237900.1"/>
    </source>
</evidence>
<dbReference type="Proteomes" id="UP000095284">
    <property type="component" value="Unplaced"/>
</dbReference>
<dbReference type="Gene3D" id="3.70.10.10">
    <property type="match status" value="1"/>
</dbReference>
<proteinExistence type="predicted"/>
<dbReference type="EMBL" id="CAJFCV020000005">
    <property type="protein sequence ID" value="CAG9124291.1"/>
    <property type="molecule type" value="Genomic_DNA"/>
</dbReference>
<dbReference type="Proteomes" id="UP000659654">
    <property type="component" value="Unassembled WGS sequence"/>
</dbReference>